<keyword evidence="2" id="KW-1277">Toxin-antitoxin system</keyword>
<comment type="similarity">
    <text evidence="1">Belongs to the RelE toxin family.</text>
</comment>
<dbReference type="STRING" id="1120955.SAMN03080610_01130"/>
<dbReference type="InterPro" id="IPR007712">
    <property type="entry name" value="RelE/ParE_toxin"/>
</dbReference>
<dbReference type="OrthoDB" id="121597at2"/>
<dbReference type="RefSeq" id="WP_092810447.1">
    <property type="nucleotide sequence ID" value="NZ_FMVW01000002.1"/>
</dbReference>
<dbReference type="InterPro" id="IPR035093">
    <property type="entry name" value="RelE/ParE_toxin_dom_sf"/>
</dbReference>
<dbReference type="Proteomes" id="UP000199347">
    <property type="component" value="Unassembled WGS sequence"/>
</dbReference>
<dbReference type="Pfam" id="PF05016">
    <property type="entry name" value="ParE_toxin"/>
    <property type="match status" value="1"/>
</dbReference>
<organism evidence="3 4">
    <name type="scientific">Afifella marina DSM 2698</name>
    <dbReference type="NCBI Taxonomy" id="1120955"/>
    <lineage>
        <taxon>Bacteria</taxon>
        <taxon>Pseudomonadati</taxon>
        <taxon>Pseudomonadota</taxon>
        <taxon>Alphaproteobacteria</taxon>
        <taxon>Hyphomicrobiales</taxon>
        <taxon>Afifellaceae</taxon>
        <taxon>Afifella</taxon>
    </lineage>
</organism>
<dbReference type="PANTHER" id="PTHR33755:SF7">
    <property type="entry name" value="TOXIN MODULE OF TOXIN-ANTITOXIN SYSTEM RELE_STBE FAMILY"/>
    <property type="match status" value="1"/>
</dbReference>
<dbReference type="AlphaFoldDB" id="A0A1G5MY11"/>
<evidence type="ECO:0000256" key="1">
    <source>
        <dbReference type="ARBA" id="ARBA00006226"/>
    </source>
</evidence>
<evidence type="ECO:0000313" key="3">
    <source>
        <dbReference type="EMBL" id="SCZ29439.1"/>
    </source>
</evidence>
<dbReference type="PANTHER" id="PTHR33755">
    <property type="entry name" value="TOXIN PARE1-RELATED"/>
    <property type="match status" value="1"/>
</dbReference>
<keyword evidence="4" id="KW-1185">Reference proteome</keyword>
<gene>
    <name evidence="3" type="ORF">SAMN03080610_01130</name>
</gene>
<evidence type="ECO:0000256" key="2">
    <source>
        <dbReference type="ARBA" id="ARBA00022649"/>
    </source>
</evidence>
<evidence type="ECO:0000313" key="4">
    <source>
        <dbReference type="Proteomes" id="UP000199347"/>
    </source>
</evidence>
<accession>A0A1G5MY11</accession>
<dbReference type="EMBL" id="FMVW01000002">
    <property type="protein sequence ID" value="SCZ29439.1"/>
    <property type="molecule type" value="Genomic_DNA"/>
</dbReference>
<proteinExistence type="inferred from homology"/>
<dbReference type="Gene3D" id="3.30.2310.20">
    <property type="entry name" value="RelE-like"/>
    <property type="match status" value="1"/>
</dbReference>
<sequence>MSQVRFAPAAVRDLQRLREFLRPKNPDAVRRAGEAIRQGVRVLGTHPRLGRMVDDLPEEFREWLIDFGESGYVVRYHIDENAVTILAIRHQREAGYS</sequence>
<reference evidence="3 4" key="1">
    <citation type="submission" date="2016-10" db="EMBL/GenBank/DDBJ databases">
        <authorList>
            <person name="de Groot N.N."/>
        </authorList>
    </citation>
    <scope>NUCLEOTIDE SEQUENCE [LARGE SCALE GENOMIC DNA]</scope>
    <source>
        <strain evidence="3 4">DSM 2698</strain>
    </source>
</reference>
<dbReference type="InterPro" id="IPR051803">
    <property type="entry name" value="TA_system_RelE-like_toxin"/>
</dbReference>
<name>A0A1G5MY11_AFIMA</name>
<protein>
    <submittedName>
        <fullName evidence="3">Plasmid stabilization system protein ParE</fullName>
    </submittedName>
</protein>